<evidence type="ECO:0000256" key="2">
    <source>
        <dbReference type="SAM" id="SignalP"/>
    </source>
</evidence>
<proteinExistence type="predicted"/>
<name>A0ABQ6T2F4_9GAMM</name>
<keyword evidence="4" id="KW-1185">Reference proteome</keyword>
<protein>
    <recommendedName>
        <fullName evidence="5">Lipoprotein transmembrane</fullName>
    </recommendedName>
</protein>
<dbReference type="EMBL" id="VYKI01000007">
    <property type="protein sequence ID" value="KAA9000310.1"/>
    <property type="molecule type" value="Genomic_DNA"/>
</dbReference>
<comment type="caution">
    <text evidence="3">The sequence shown here is derived from an EMBL/GenBank/DDBJ whole genome shotgun (WGS) entry which is preliminary data.</text>
</comment>
<accession>A0ABQ6T2F4</accession>
<sequence>MRAAPWLMAGLLLPVLAVAQPSRAPKPAVAQDSFSELFDTACMQHIGAPARLQALMEANGLTPLQPAEAATLLQGQPGVAWLVPLASGRYAVSWADDGTCSVYAEKAEPAVVQKGFARLMQPAPKPLQVRSLPGRGPLPADQVAIQYGWATPGETKLRVRFRLVTRQAAEAGVQAMASASPGEAMLEQASTPPGDTAPPR</sequence>
<evidence type="ECO:0008006" key="5">
    <source>
        <dbReference type="Google" id="ProtNLM"/>
    </source>
</evidence>
<organism evidence="3 4">
    <name type="scientific">Stenotrophomonas cyclobalanopsidis</name>
    <dbReference type="NCBI Taxonomy" id="2771362"/>
    <lineage>
        <taxon>Bacteria</taxon>
        <taxon>Pseudomonadati</taxon>
        <taxon>Pseudomonadota</taxon>
        <taxon>Gammaproteobacteria</taxon>
        <taxon>Lysobacterales</taxon>
        <taxon>Lysobacteraceae</taxon>
        <taxon>Stenotrophomonas</taxon>
    </lineage>
</organism>
<feature type="signal peptide" evidence="2">
    <location>
        <begin position="1"/>
        <end position="19"/>
    </location>
</feature>
<dbReference type="Proteomes" id="UP000326367">
    <property type="component" value="Unassembled WGS sequence"/>
</dbReference>
<gene>
    <name evidence="3" type="ORF">FJU31_08175</name>
</gene>
<evidence type="ECO:0000313" key="3">
    <source>
        <dbReference type="EMBL" id="KAA9000310.1"/>
    </source>
</evidence>
<feature type="region of interest" description="Disordered" evidence="1">
    <location>
        <begin position="174"/>
        <end position="200"/>
    </location>
</feature>
<evidence type="ECO:0000313" key="4">
    <source>
        <dbReference type="Proteomes" id="UP000326367"/>
    </source>
</evidence>
<evidence type="ECO:0000256" key="1">
    <source>
        <dbReference type="SAM" id="MobiDB-lite"/>
    </source>
</evidence>
<reference evidence="3 4" key="1">
    <citation type="journal article" date="2020" name="Antonie Van Leeuwenhoek">
        <title>Stenotrophomonas cyclobalanopsidis sp. nov., isolated from the leaf spot disease of Cyclobalanopsis patelliformis.</title>
        <authorList>
            <person name="Bian D.R."/>
            <person name="Xue H."/>
            <person name="Piao C.G."/>
            <person name="Li Y."/>
        </authorList>
    </citation>
    <scope>NUCLEOTIDE SEQUENCE [LARGE SCALE GENOMIC DNA]</scope>
    <source>
        <strain evidence="3 4">TPQG1-4</strain>
    </source>
</reference>
<dbReference type="NCBIfam" id="NF047650">
    <property type="entry name" value="lipo_NMCC_0638"/>
    <property type="match status" value="1"/>
</dbReference>
<dbReference type="RefSeq" id="WP_150454301.1">
    <property type="nucleotide sequence ID" value="NZ_VYKI01000007.1"/>
</dbReference>
<keyword evidence="2" id="KW-0732">Signal</keyword>
<feature type="chain" id="PRO_5045204331" description="Lipoprotein transmembrane" evidence="2">
    <location>
        <begin position="20"/>
        <end position="200"/>
    </location>
</feature>